<dbReference type="RefSeq" id="WP_181873112.1">
    <property type="nucleotide sequence ID" value="NZ_QPJW01000003.1"/>
</dbReference>
<dbReference type="GO" id="GO:0030151">
    <property type="term" value="F:molybdenum ion binding"/>
    <property type="evidence" value="ECO:0007669"/>
    <property type="project" value="InterPro"/>
</dbReference>
<keyword evidence="3" id="KW-1185">Reference proteome</keyword>
<organism evidence="2 3">
    <name type="scientific">Fontibacillus phaseoli</name>
    <dbReference type="NCBI Taxonomy" id="1416533"/>
    <lineage>
        <taxon>Bacteria</taxon>
        <taxon>Bacillati</taxon>
        <taxon>Bacillota</taxon>
        <taxon>Bacilli</taxon>
        <taxon>Bacillales</taxon>
        <taxon>Paenibacillaceae</taxon>
        <taxon>Fontibacillus</taxon>
    </lineage>
</organism>
<dbReference type="Proteomes" id="UP000253090">
    <property type="component" value="Unassembled WGS sequence"/>
</dbReference>
<gene>
    <name evidence="2" type="ORF">DFP94_103352</name>
</gene>
<proteinExistence type="predicted"/>
<evidence type="ECO:0000259" key="1">
    <source>
        <dbReference type="PROSITE" id="PS51340"/>
    </source>
</evidence>
<dbReference type="Pfam" id="PF03473">
    <property type="entry name" value="MOSC"/>
    <property type="match status" value="1"/>
</dbReference>
<dbReference type="EMBL" id="QPJW01000003">
    <property type="protein sequence ID" value="RCX20620.1"/>
    <property type="molecule type" value="Genomic_DNA"/>
</dbReference>
<dbReference type="InterPro" id="IPR011037">
    <property type="entry name" value="Pyrv_Knase-like_insert_dom_sf"/>
</dbReference>
<name>A0A369BGE0_9BACL</name>
<dbReference type="AlphaFoldDB" id="A0A369BGE0"/>
<sequence length="226" mass="25553">MKMVTLLSVNIGQPARLVYEGKEVITAIQKYPVQHDLQLTKLNLEGDAQANRLRHGGPNKVLSMHSAEHYRYFSKVLNQELNYGDFGENMTVDGLTESNVCVGDIFAWGEAVIQVSQPRPPCHKLAKRFASPQLPLWFQESGFTGFYLRVLREGVVSVEQPLALMERDHAGITLETVNRVLYHDRMNMELISSILAVEALSASCRITLEERQRGIDNDTERRWIGG</sequence>
<dbReference type="SUPFAM" id="SSF50800">
    <property type="entry name" value="PK beta-barrel domain-like"/>
    <property type="match status" value="1"/>
</dbReference>
<evidence type="ECO:0000313" key="2">
    <source>
        <dbReference type="EMBL" id="RCX20620.1"/>
    </source>
</evidence>
<dbReference type="PROSITE" id="PS51340">
    <property type="entry name" value="MOSC"/>
    <property type="match status" value="1"/>
</dbReference>
<dbReference type="InterPro" id="IPR005302">
    <property type="entry name" value="MoCF_Sase_C"/>
</dbReference>
<dbReference type="PANTHER" id="PTHR30212:SF4">
    <property type="entry name" value="MOSC DOMAIN-CONTAINING PROTEIN"/>
    <property type="match status" value="1"/>
</dbReference>
<dbReference type="GO" id="GO:0030170">
    <property type="term" value="F:pyridoxal phosphate binding"/>
    <property type="evidence" value="ECO:0007669"/>
    <property type="project" value="InterPro"/>
</dbReference>
<dbReference type="InterPro" id="IPR052353">
    <property type="entry name" value="Benzoxazolinone_Detox_Enz"/>
</dbReference>
<comment type="caution">
    <text evidence="2">The sequence shown here is derived from an EMBL/GenBank/DDBJ whole genome shotgun (WGS) entry which is preliminary data.</text>
</comment>
<dbReference type="GO" id="GO:0003824">
    <property type="term" value="F:catalytic activity"/>
    <property type="evidence" value="ECO:0007669"/>
    <property type="project" value="InterPro"/>
</dbReference>
<evidence type="ECO:0000313" key="3">
    <source>
        <dbReference type="Proteomes" id="UP000253090"/>
    </source>
</evidence>
<accession>A0A369BGE0</accession>
<feature type="domain" description="MOSC" evidence="1">
    <location>
        <begin position="31"/>
        <end position="165"/>
    </location>
</feature>
<reference evidence="2 3" key="1">
    <citation type="submission" date="2018-07" db="EMBL/GenBank/DDBJ databases">
        <title>Genomic Encyclopedia of Type Strains, Phase III (KMG-III): the genomes of soil and plant-associated and newly described type strains.</title>
        <authorList>
            <person name="Whitman W."/>
        </authorList>
    </citation>
    <scope>NUCLEOTIDE SEQUENCE [LARGE SCALE GENOMIC DNA]</scope>
    <source>
        <strain evidence="2 3">CECT 8333</strain>
    </source>
</reference>
<dbReference type="Gene3D" id="2.40.33.20">
    <property type="entry name" value="PK beta-barrel domain-like"/>
    <property type="match status" value="1"/>
</dbReference>
<protein>
    <submittedName>
        <fullName evidence="2">MOSC domain-containing protein YiiM</fullName>
    </submittedName>
</protein>
<dbReference type="PANTHER" id="PTHR30212">
    <property type="entry name" value="PROTEIN YIIM"/>
    <property type="match status" value="1"/>
</dbReference>
<dbReference type="InterPro" id="IPR005163">
    <property type="entry name" value="Tri_helical_YiiM-like"/>
</dbReference>
<dbReference type="Pfam" id="PF03475">
    <property type="entry name" value="YiiM_3-alpha"/>
    <property type="match status" value="1"/>
</dbReference>